<proteinExistence type="predicted"/>
<protein>
    <submittedName>
        <fullName evidence="2">Putative NAD-dependent epimerase/dehydratase family protein</fullName>
    </submittedName>
</protein>
<dbReference type="AlphaFoldDB" id="A0A8J7S1J4"/>
<dbReference type="Gene3D" id="3.40.50.300">
    <property type="entry name" value="P-loop containing nucleotide triphosphate hydrolases"/>
    <property type="match status" value="1"/>
</dbReference>
<feature type="domain" description="D-glutamate N-acetyltransferase-like C-terminal" evidence="1">
    <location>
        <begin position="149"/>
        <end position="336"/>
    </location>
</feature>
<evidence type="ECO:0000259" key="1">
    <source>
        <dbReference type="Pfam" id="PF07755"/>
    </source>
</evidence>
<dbReference type="InterPro" id="IPR027417">
    <property type="entry name" value="P-loop_NTPase"/>
</dbReference>
<accession>A0A8J7S1J4</accession>
<comment type="caution">
    <text evidence="2">The sequence shown here is derived from an EMBL/GenBank/DDBJ whole genome shotgun (WGS) entry which is preliminary data.</text>
</comment>
<dbReference type="Proteomes" id="UP000740329">
    <property type="component" value="Unassembled WGS sequence"/>
</dbReference>
<dbReference type="RefSeq" id="WP_209591163.1">
    <property type="nucleotide sequence ID" value="NZ_JAGGMV010000003.1"/>
</dbReference>
<sequence length="355" mass="39461">MKNEQVKLSHNNKVADGIKLFGFVNIIDIEFNDFNDITKDIDTKNTDNNTNNSININNIDDSNTKKDYTCFIWNKEILDDEELLIWEKTISNEIKKGKKILNMARLQRIENNESLLALAKNHNVSVRDISDPEIYKKVEDYAYKGLDGIKPKVLTIVGTGRQSGKFTACMTLKNELTNKGINLGVLGTEPQSMICGADEMVIPQPIPICHVAPTILGVMKKIEMENNLTENDLMIVSGQTGIFANPLEVGTGRGGSVISIALLLGSNPDYILLASDLLDLEDITKHILATELLTGKKVIGVTVNSKKLFDSESDEEISLILRDISKKLNLPVTDVIGRINLNELLEEIIKLLKNN</sequence>
<dbReference type="SUPFAM" id="SSF52540">
    <property type="entry name" value="P-loop containing nucleoside triphosphate hydrolases"/>
    <property type="match status" value="1"/>
</dbReference>
<dbReference type="EMBL" id="JAGGMV010000003">
    <property type="protein sequence ID" value="MBP2201680.1"/>
    <property type="molecule type" value="Genomic_DNA"/>
</dbReference>
<dbReference type="InterPro" id="IPR011669">
    <property type="entry name" value="DgcN-like"/>
</dbReference>
<evidence type="ECO:0000313" key="3">
    <source>
        <dbReference type="Proteomes" id="UP000740329"/>
    </source>
</evidence>
<gene>
    <name evidence="2" type="ORF">J3E07_001105</name>
</gene>
<dbReference type="InterPro" id="IPR035086">
    <property type="entry name" value="DgcN-like_C"/>
</dbReference>
<reference evidence="2" key="1">
    <citation type="submission" date="2021-03" db="EMBL/GenBank/DDBJ databases">
        <title>Genomic Encyclopedia of Type Strains, Phase IV (KMG-V): Genome sequencing to study the core and pangenomes of soil and plant-associated prokaryotes.</title>
        <authorList>
            <person name="Whitman W."/>
        </authorList>
    </citation>
    <scope>NUCLEOTIDE SEQUENCE</scope>
    <source>
        <strain evidence="2">C4</strain>
    </source>
</reference>
<dbReference type="PANTHER" id="PTHR40690">
    <property type="entry name" value="GLL3100 PROTEIN"/>
    <property type="match status" value="1"/>
</dbReference>
<dbReference type="Pfam" id="PF07755">
    <property type="entry name" value="DUF1611"/>
    <property type="match status" value="1"/>
</dbReference>
<name>A0A8J7S1J4_METVO</name>
<evidence type="ECO:0000313" key="2">
    <source>
        <dbReference type="EMBL" id="MBP2201680.1"/>
    </source>
</evidence>
<dbReference type="PANTHER" id="PTHR40690:SF1">
    <property type="entry name" value="DUF1611 DOMAIN-CONTAINING PROTEIN"/>
    <property type="match status" value="1"/>
</dbReference>
<organism evidence="2 3">
    <name type="scientific">Methanococcus voltae</name>
    <dbReference type="NCBI Taxonomy" id="2188"/>
    <lineage>
        <taxon>Archaea</taxon>
        <taxon>Methanobacteriati</taxon>
        <taxon>Methanobacteriota</taxon>
        <taxon>Methanomada group</taxon>
        <taxon>Methanococci</taxon>
        <taxon>Methanococcales</taxon>
        <taxon>Methanococcaceae</taxon>
        <taxon>Methanococcus</taxon>
    </lineage>
</organism>